<organism evidence="2 3">
    <name type="scientific">Desmophyllum pertusum</name>
    <dbReference type="NCBI Taxonomy" id="174260"/>
    <lineage>
        <taxon>Eukaryota</taxon>
        <taxon>Metazoa</taxon>
        <taxon>Cnidaria</taxon>
        <taxon>Anthozoa</taxon>
        <taxon>Hexacorallia</taxon>
        <taxon>Scleractinia</taxon>
        <taxon>Caryophylliina</taxon>
        <taxon>Caryophylliidae</taxon>
        <taxon>Desmophyllum</taxon>
    </lineage>
</organism>
<name>A0A9W9YFH6_9CNID</name>
<evidence type="ECO:0000313" key="3">
    <source>
        <dbReference type="Proteomes" id="UP001163046"/>
    </source>
</evidence>
<dbReference type="OrthoDB" id="5948248at2759"/>
<dbReference type="EMBL" id="MU827780">
    <property type="protein sequence ID" value="KAJ7337942.1"/>
    <property type="molecule type" value="Genomic_DNA"/>
</dbReference>
<dbReference type="Proteomes" id="UP001163046">
    <property type="component" value="Unassembled WGS sequence"/>
</dbReference>
<protein>
    <submittedName>
        <fullName evidence="2">Uncharacterized protein</fullName>
    </submittedName>
</protein>
<gene>
    <name evidence="2" type="ORF">OS493_008101</name>
</gene>
<evidence type="ECO:0000313" key="2">
    <source>
        <dbReference type="EMBL" id="KAJ7337942.1"/>
    </source>
</evidence>
<reference evidence="2" key="1">
    <citation type="submission" date="2023-01" db="EMBL/GenBank/DDBJ databases">
        <title>Genome assembly of the deep-sea coral Lophelia pertusa.</title>
        <authorList>
            <person name="Herrera S."/>
            <person name="Cordes E."/>
        </authorList>
    </citation>
    <scope>NUCLEOTIDE SEQUENCE</scope>
    <source>
        <strain evidence="2">USNM1676648</strain>
        <tissue evidence="2">Polyp</tissue>
    </source>
</reference>
<evidence type="ECO:0000256" key="1">
    <source>
        <dbReference type="SAM" id="SignalP"/>
    </source>
</evidence>
<dbReference type="AlphaFoldDB" id="A0A9W9YFH6"/>
<sequence length="272" mass="30896">MDFVGRCFLVLSLLLVAGANIFVPKGKRVLARMPDSTYSHGNVTEKKETTFLITFDSGDQIEYSYEDKTAVLYDTTPAWVSLGDHVLAMSMMAKGIEQQYLVGFVSGDFCQGRDKDRYEITLDESHNVKNYTLDELRKLPFFSSISQVGARVFARGNDNFYHRGFVKGTSYHGNTLYIHVQLNQSGSISHQASDERAIILDVIPLYSHVHATQRVIGYYPGYSSYLPGMLVRRNAGCWKSAYHVRFDMGGQREQDFNEIRIIPPPVKFLFFP</sequence>
<keyword evidence="1" id="KW-0732">Signal</keyword>
<feature type="chain" id="PRO_5040723139" evidence="1">
    <location>
        <begin position="20"/>
        <end position="272"/>
    </location>
</feature>
<feature type="signal peptide" evidence="1">
    <location>
        <begin position="1"/>
        <end position="19"/>
    </location>
</feature>
<comment type="caution">
    <text evidence="2">The sequence shown here is derived from an EMBL/GenBank/DDBJ whole genome shotgun (WGS) entry which is preliminary data.</text>
</comment>
<keyword evidence="3" id="KW-1185">Reference proteome</keyword>
<accession>A0A9W9YFH6</accession>
<proteinExistence type="predicted"/>